<gene>
    <name evidence="1" type="ORF">DSO57_1006174</name>
</gene>
<comment type="caution">
    <text evidence="1">The sequence shown here is derived from an EMBL/GenBank/DDBJ whole genome shotgun (WGS) entry which is preliminary data.</text>
</comment>
<name>A0ACC2UTV8_9FUNG</name>
<evidence type="ECO:0000313" key="2">
    <source>
        <dbReference type="Proteomes" id="UP001165960"/>
    </source>
</evidence>
<sequence length="147" mass="16771">MESNQMHGKLGYFFKENGLSIKKEALWRATQLNIRGIQYALKNKISPEASLEWIQGGLSIYEAVEYHMASVPSTFSSIIKALGMQAEVLSEFFDLFQIGKVAMEWAKCRITPKIEKWSNVGFSPRKRDLGSKLRSPTKKRNNRVTLV</sequence>
<proteinExistence type="predicted"/>
<dbReference type="EMBL" id="QTSX02000017">
    <property type="protein sequence ID" value="KAJ9090105.1"/>
    <property type="molecule type" value="Genomic_DNA"/>
</dbReference>
<reference evidence="1" key="1">
    <citation type="submission" date="2022-04" db="EMBL/GenBank/DDBJ databases">
        <title>Genome of the entomopathogenic fungus Entomophthora muscae.</title>
        <authorList>
            <person name="Elya C."/>
            <person name="Lovett B.R."/>
            <person name="Lee E."/>
            <person name="Macias A.M."/>
            <person name="Hajek A.E."/>
            <person name="De Bivort B.L."/>
            <person name="Kasson M.T."/>
            <person name="De Fine Licht H.H."/>
            <person name="Stajich J.E."/>
        </authorList>
    </citation>
    <scope>NUCLEOTIDE SEQUENCE</scope>
    <source>
        <strain evidence="1">Berkeley</strain>
    </source>
</reference>
<organism evidence="1 2">
    <name type="scientific">Entomophthora muscae</name>
    <dbReference type="NCBI Taxonomy" id="34485"/>
    <lineage>
        <taxon>Eukaryota</taxon>
        <taxon>Fungi</taxon>
        <taxon>Fungi incertae sedis</taxon>
        <taxon>Zoopagomycota</taxon>
        <taxon>Entomophthoromycotina</taxon>
        <taxon>Entomophthoromycetes</taxon>
        <taxon>Entomophthorales</taxon>
        <taxon>Entomophthoraceae</taxon>
        <taxon>Entomophthora</taxon>
    </lineage>
</organism>
<dbReference type="Proteomes" id="UP001165960">
    <property type="component" value="Unassembled WGS sequence"/>
</dbReference>
<accession>A0ACC2UTV8</accession>
<keyword evidence="2" id="KW-1185">Reference proteome</keyword>
<protein>
    <submittedName>
        <fullName evidence="1">Uncharacterized protein</fullName>
    </submittedName>
</protein>
<evidence type="ECO:0000313" key="1">
    <source>
        <dbReference type="EMBL" id="KAJ9090105.1"/>
    </source>
</evidence>